<gene>
    <name evidence="2" type="ORF">GCM10022406_17800</name>
</gene>
<organism evidence="2 3">
    <name type="scientific">Hymenobacter algoricola</name>
    <dbReference type="NCBI Taxonomy" id="486267"/>
    <lineage>
        <taxon>Bacteria</taxon>
        <taxon>Pseudomonadati</taxon>
        <taxon>Bacteroidota</taxon>
        <taxon>Cytophagia</taxon>
        <taxon>Cytophagales</taxon>
        <taxon>Hymenobacteraceae</taxon>
        <taxon>Hymenobacter</taxon>
    </lineage>
</organism>
<feature type="transmembrane region" description="Helical" evidence="1">
    <location>
        <begin position="78"/>
        <end position="100"/>
    </location>
</feature>
<dbReference type="InterPro" id="IPR025250">
    <property type="entry name" value="DUF4199"/>
</dbReference>
<evidence type="ECO:0008006" key="4">
    <source>
        <dbReference type="Google" id="ProtNLM"/>
    </source>
</evidence>
<reference evidence="3" key="1">
    <citation type="journal article" date="2019" name="Int. J. Syst. Evol. Microbiol.">
        <title>The Global Catalogue of Microorganisms (GCM) 10K type strain sequencing project: providing services to taxonomists for standard genome sequencing and annotation.</title>
        <authorList>
            <consortium name="The Broad Institute Genomics Platform"/>
            <consortium name="The Broad Institute Genome Sequencing Center for Infectious Disease"/>
            <person name="Wu L."/>
            <person name="Ma J."/>
        </authorList>
    </citation>
    <scope>NUCLEOTIDE SEQUENCE [LARGE SCALE GENOMIC DNA]</scope>
    <source>
        <strain evidence="3">JCM 17214</strain>
    </source>
</reference>
<feature type="transmembrane region" description="Helical" evidence="1">
    <location>
        <begin position="46"/>
        <end position="63"/>
    </location>
</feature>
<name>A0ABP7N238_9BACT</name>
<feature type="transmembrane region" description="Helical" evidence="1">
    <location>
        <begin position="15"/>
        <end position="34"/>
    </location>
</feature>
<dbReference type="RefSeq" id="WP_345112703.1">
    <property type="nucleotide sequence ID" value="NZ_BAABDH010000033.1"/>
</dbReference>
<keyword evidence="1" id="KW-1133">Transmembrane helix</keyword>
<keyword evidence="3" id="KW-1185">Reference proteome</keyword>
<evidence type="ECO:0000313" key="2">
    <source>
        <dbReference type="EMBL" id="GAA3933565.1"/>
    </source>
</evidence>
<keyword evidence="1" id="KW-0812">Transmembrane</keyword>
<evidence type="ECO:0000313" key="3">
    <source>
        <dbReference type="Proteomes" id="UP001499909"/>
    </source>
</evidence>
<protein>
    <recommendedName>
        <fullName evidence="4">DUF4199 domain-containing protein</fullName>
    </recommendedName>
</protein>
<dbReference type="Pfam" id="PF13858">
    <property type="entry name" value="DUF4199"/>
    <property type="match status" value="1"/>
</dbReference>
<dbReference type="EMBL" id="BAABDH010000033">
    <property type="protein sequence ID" value="GAA3933565.1"/>
    <property type="molecule type" value="Genomic_DNA"/>
</dbReference>
<evidence type="ECO:0000256" key="1">
    <source>
        <dbReference type="SAM" id="Phobius"/>
    </source>
</evidence>
<proteinExistence type="predicted"/>
<sequence>MESAVSPDKPVLQTALRFGVGAGVLSGLWIVGLYLTHNDPFGPKKIMAMVLVPLAVLVGQWSLRRYYQPEGPGLKRALGTGLLITLLTAGISAVSVYALAQAAGPAQLARSKAEMLKIAAGTKALYLRQKGGQAQYDQTIRGLQQLDARSLTNDDLIKKLLVGLLLSVPGGIFFRK</sequence>
<accession>A0ABP7N238</accession>
<comment type="caution">
    <text evidence="2">The sequence shown here is derived from an EMBL/GenBank/DDBJ whole genome shotgun (WGS) entry which is preliminary data.</text>
</comment>
<keyword evidence="1" id="KW-0472">Membrane</keyword>
<dbReference type="Proteomes" id="UP001499909">
    <property type="component" value="Unassembled WGS sequence"/>
</dbReference>